<evidence type="ECO:0000313" key="3">
    <source>
        <dbReference type="Proteomes" id="UP000245464"/>
    </source>
</evidence>
<dbReference type="KEGG" id="ptrr:90956794"/>
<accession>A0A834RWB8</accession>
<dbReference type="AlphaFoldDB" id="A0A834RWB8"/>
<evidence type="ECO:0000256" key="1">
    <source>
        <dbReference type="SAM" id="MobiDB-lite"/>
    </source>
</evidence>
<proteinExistence type="predicted"/>
<dbReference type="Proteomes" id="UP000245464">
    <property type="component" value="Chromosome 5"/>
</dbReference>
<comment type="caution">
    <text evidence="2">The sequence shown here is derived from an EMBL/GenBank/DDBJ whole genome shotgun (WGS) entry which is preliminary data.</text>
</comment>
<reference evidence="2" key="1">
    <citation type="journal article" date="2018" name="BMC Genomics">
        <title>Comparative genomics of the wheat fungal pathogen Pyrenophora tritici-repentis reveals chromosomal variations and genome plasticity.</title>
        <authorList>
            <person name="Moolhuijzen P."/>
            <person name="See P.T."/>
            <person name="Hane J.K."/>
            <person name="Shi G."/>
            <person name="Liu Z."/>
            <person name="Oliver R.P."/>
            <person name="Moffat C.S."/>
        </authorList>
    </citation>
    <scope>NUCLEOTIDE SEQUENCE [LARGE SCALE GENOMIC DNA]</scope>
    <source>
        <strain evidence="2">M4</strain>
    </source>
</reference>
<dbReference type="GeneID" id="90956794"/>
<feature type="region of interest" description="Disordered" evidence="1">
    <location>
        <begin position="31"/>
        <end position="57"/>
    </location>
</feature>
<dbReference type="RefSeq" id="XP_065962373.1">
    <property type="nucleotide sequence ID" value="XM_066107924.1"/>
</dbReference>
<protein>
    <submittedName>
        <fullName evidence="2">Uncharacterized protein</fullName>
    </submittedName>
</protein>
<sequence>MPTFLARITSPNLASTIWRSLPPLRRERLHLPTRAQTDDAPCTPTDSTPATTTTNNQTALVTLSCSSGGAGAPA</sequence>
<feature type="compositionally biased region" description="Low complexity" evidence="1">
    <location>
        <begin position="32"/>
        <end position="57"/>
    </location>
</feature>
<name>A0A834RWB8_9PLEO</name>
<gene>
    <name evidence="2" type="ORF">PtrM4_111300</name>
</gene>
<dbReference type="EMBL" id="NQIK02000005">
    <property type="protein sequence ID" value="KAF7571128.1"/>
    <property type="molecule type" value="Genomic_DNA"/>
</dbReference>
<organism evidence="2 3">
    <name type="scientific">Pyrenophora tritici-repentis</name>
    <dbReference type="NCBI Taxonomy" id="45151"/>
    <lineage>
        <taxon>Eukaryota</taxon>
        <taxon>Fungi</taxon>
        <taxon>Dikarya</taxon>
        <taxon>Ascomycota</taxon>
        <taxon>Pezizomycotina</taxon>
        <taxon>Dothideomycetes</taxon>
        <taxon>Pleosporomycetidae</taxon>
        <taxon>Pleosporales</taxon>
        <taxon>Pleosporineae</taxon>
        <taxon>Pleosporaceae</taxon>
        <taxon>Pyrenophora</taxon>
    </lineage>
</organism>
<evidence type="ECO:0000313" key="2">
    <source>
        <dbReference type="EMBL" id="KAF7571128.1"/>
    </source>
</evidence>